<reference evidence="1 2" key="1">
    <citation type="submission" date="2014-04" db="EMBL/GenBank/DDBJ databases">
        <title>Characterization and application of a salt tolerant electro-active bacterium.</title>
        <authorList>
            <person name="Yang L."/>
            <person name="Wei S."/>
            <person name="Tay Q.X.M."/>
        </authorList>
    </citation>
    <scope>NUCLEOTIDE SEQUENCE [LARGE SCALE GENOMIC DNA]</scope>
    <source>
        <strain evidence="1 2">LY1</strain>
    </source>
</reference>
<comment type="caution">
    <text evidence="1">The sequence shown here is derived from an EMBL/GenBank/DDBJ whole genome shotgun (WGS) entry which is preliminary data.</text>
</comment>
<dbReference type="RefSeq" id="WP_035074226.1">
    <property type="nucleotide sequence ID" value="NZ_JMIH01000020.1"/>
</dbReference>
<dbReference type="STRING" id="1048983.EL17_11090"/>
<sequence>MIRNQEIAIEGYLNLIKVEVLSLFLEEINRKYITCNVSFGQYEIELVSYSITYFQTYTTKQLQKNIIKSPD</sequence>
<evidence type="ECO:0000313" key="2">
    <source>
        <dbReference type="Proteomes" id="UP000027821"/>
    </source>
</evidence>
<proteinExistence type="predicted"/>
<dbReference type="Proteomes" id="UP000027821">
    <property type="component" value="Unassembled WGS sequence"/>
</dbReference>
<organism evidence="1 2">
    <name type="scientific">Anditalea andensis</name>
    <dbReference type="NCBI Taxonomy" id="1048983"/>
    <lineage>
        <taxon>Bacteria</taxon>
        <taxon>Pseudomonadati</taxon>
        <taxon>Bacteroidota</taxon>
        <taxon>Cytophagia</taxon>
        <taxon>Cytophagales</taxon>
        <taxon>Cytophagaceae</taxon>
        <taxon>Anditalea</taxon>
    </lineage>
</organism>
<gene>
    <name evidence="1" type="ORF">EL17_11090</name>
</gene>
<protein>
    <submittedName>
        <fullName evidence="1">Uncharacterized protein</fullName>
    </submittedName>
</protein>
<keyword evidence="2" id="KW-1185">Reference proteome</keyword>
<dbReference type="EMBL" id="JMIH01000020">
    <property type="protein sequence ID" value="KEO73677.1"/>
    <property type="molecule type" value="Genomic_DNA"/>
</dbReference>
<accession>A0A074LIS6</accession>
<name>A0A074LIS6_9BACT</name>
<dbReference type="AlphaFoldDB" id="A0A074LIS6"/>
<evidence type="ECO:0000313" key="1">
    <source>
        <dbReference type="EMBL" id="KEO73677.1"/>
    </source>
</evidence>